<organism evidence="2 3">
    <name type="scientific">Phanerochaete carnosa (strain HHB-10118-sp)</name>
    <name type="common">White-rot fungus</name>
    <name type="synonym">Peniophora carnosa</name>
    <dbReference type="NCBI Taxonomy" id="650164"/>
    <lineage>
        <taxon>Eukaryota</taxon>
        <taxon>Fungi</taxon>
        <taxon>Dikarya</taxon>
        <taxon>Basidiomycota</taxon>
        <taxon>Agaricomycotina</taxon>
        <taxon>Agaricomycetes</taxon>
        <taxon>Polyporales</taxon>
        <taxon>Phanerochaetaceae</taxon>
        <taxon>Phanerochaete</taxon>
    </lineage>
</organism>
<reference evidence="2 3" key="1">
    <citation type="journal article" date="2012" name="BMC Genomics">
        <title>Comparative genomics of the white-rot fungi, Phanerochaete carnosa and P. chrysosporium, to elucidate the genetic basis of the distinct wood types they colonize.</title>
        <authorList>
            <person name="Suzuki H."/>
            <person name="MacDonald J."/>
            <person name="Syed K."/>
            <person name="Salamov A."/>
            <person name="Hori C."/>
            <person name="Aerts A."/>
            <person name="Henrissat B."/>
            <person name="Wiebenga A."/>
            <person name="vanKuyk P.A."/>
            <person name="Barry K."/>
            <person name="Lindquist E."/>
            <person name="LaButti K."/>
            <person name="Lapidus A."/>
            <person name="Lucas S."/>
            <person name="Coutinho P."/>
            <person name="Gong Y."/>
            <person name="Samejima M."/>
            <person name="Mahadevan R."/>
            <person name="Abou-Zaid M."/>
            <person name="de Vries R.P."/>
            <person name="Igarashi K."/>
            <person name="Yadav J.S."/>
            <person name="Grigoriev I.V."/>
            <person name="Master E.R."/>
        </authorList>
    </citation>
    <scope>NUCLEOTIDE SEQUENCE [LARGE SCALE GENOMIC DNA]</scope>
    <source>
        <strain evidence="2 3">HHB-10118-sp</strain>
    </source>
</reference>
<proteinExistence type="predicted"/>
<keyword evidence="3" id="KW-1185">Reference proteome</keyword>
<dbReference type="HOGENOM" id="CLU_1806892_0_0_1"/>
<evidence type="ECO:0000313" key="3">
    <source>
        <dbReference type="Proteomes" id="UP000008370"/>
    </source>
</evidence>
<accession>K5VRX4</accession>
<name>K5VRX4_PHACS</name>
<dbReference type="InParanoid" id="K5VRX4"/>
<feature type="region of interest" description="Disordered" evidence="1">
    <location>
        <begin position="1"/>
        <end position="34"/>
    </location>
</feature>
<dbReference type="GeneID" id="18911719"/>
<evidence type="ECO:0000256" key="1">
    <source>
        <dbReference type="SAM" id="MobiDB-lite"/>
    </source>
</evidence>
<dbReference type="EMBL" id="JH930490">
    <property type="protein sequence ID" value="EKM49294.1"/>
    <property type="molecule type" value="Genomic_DNA"/>
</dbReference>
<sequence>MSQSDAQTAECVASQVHPTSRTSSRAPRLSGHAGLLRSAAKKHGERAMAILQCKHIAAGIGVPLPEPQASSVVESDDTERKHGRKSARVCGAWCGTVFTLTNIVAELAGATATALALALLLKVHAFPTLRSHHQDVFVLPNCR</sequence>
<dbReference type="KEGG" id="pco:PHACADRAFT_201814"/>
<gene>
    <name evidence="2" type="ORF">PHACADRAFT_201814</name>
</gene>
<dbReference type="RefSeq" id="XP_007402155.1">
    <property type="nucleotide sequence ID" value="XM_007402093.1"/>
</dbReference>
<feature type="compositionally biased region" description="Polar residues" evidence="1">
    <location>
        <begin position="16"/>
        <end position="25"/>
    </location>
</feature>
<dbReference type="AlphaFoldDB" id="K5VRX4"/>
<dbReference type="Proteomes" id="UP000008370">
    <property type="component" value="Unassembled WGS sequence"/>
</dbReference>
<protein>
    <submittedName>
        <fullName evidence="2">Uncharacterized protein</fullName>
    </submittedName>
</protein>
<evidence type="ECO:0000313" key="2">
    <source>
        <dbReference type="EMBL" id="EKM49294.1"/>
    </source>
</evidence>